<dbReference type="EMBL" id="CDOL01000112">
    <property type="protein sequence ID" value="CEN52019.1"/>
    <property type="molecule type" value="Genomic_DNA"/>
</dbReference>
<dbReference type="STRING" id="1848903.CCAND38_80020"/>
<accession>A0A0B7I6F6</accession>
<organism evidence="1 2">
    <name type="scientific">Capnocytophaga canis</name>
    <dbReference type="NCBI Taxonomy" id="1848903"/>
    <lineage>
        <taxon>Bacteria</taxon>
        <taxon>Pseudomonadati</taxon>
        <taxon>Bacteroidota</taxon>
        <taxon>Flavobacteriia</taxon>
        <taxon>Flavobacteriales</taxon>
        <taxon>Flavobacteriaceae</taxon>
        <taxon>Capnocytophaga</taxon>
    </lineage>
</organism>
<sequence length="161" mass="18763">MKKIFVGLFLIFIGCKSTNKSSIDLFGIAQYSLEFNQRIVKNVPDNEIHRQVLSTYFKEEQLPIFRTIESGTNKIYLTIPTGIVFDEKKLIDTPENCEILQTQETTDVKYIAYRCDKTYTAIYLRKLQNNTFCIIVSGQEEESFRKEADKNNIDKKILINQ</sequence>
<protein>
    <recommendedName>
        <fullName evidence="3">Lipoprotein</fullName>
    </recommendedName>
</protein>
<dbReference type="AlphaFoldDB" id="A0A0B7I6F6"/>
<reference evidence="1 2" key="1">
    <citation type="submission" date="2015-01" db="EMBL/GenBank/DDBJ databases">
        <authorList>
            <person name="MANFREDI Pablo"/>
        </authorList>
    </citation>
    <scope>NUCLEOTIDE SEQUENCE [LARGE SCALE GENOMIC DNA]</scope>
    <source>
        <strain evidence="1 2">CcD93</strain>
    </source>
</reference>
<dbReference type="OrthoDB" id="9811416at2"/>
<dbReference type="PROSITE" id="PS51257">
    <property type="entry name" value="PROKAR_LIPOPROTEIN"/>
    <property type="match status" value="1"/>
</dbReference>
<evidence type="ECO:0008006" key="3">
    <source>
        <dbReference type="Google" id="ProtNLM"/>
    </source>
</evidence>
<evidence type="ECO:0000313" key="1">
    <source>
        <dbReference type="EMBL" id="CEN52019.1"/>
    </source>
</evidence>
<evidence type="ECO:0000313" key="2">
    <source>
        <dbReference type="Proteomes" id="UP000038200"/>
    </source>
</evidence>
<dbReference type="Proteomes" id="UP000038200">
    <property type="component" value="Unassembled WGS sequence"/>
</dbReference>
<gene>
    <name evidence="1" type="ORF">CCAND93_20091</name>
</gene>
<dbReference type="RefSeq" id="WP_042006628.1">
    <property type="nucleotide sequence ID" value="NZ_CDOH01000137.1"/>
</dbReference>
<proteinExistence type="predicted"/>
<name>A0A0B7I6F6_9FLAO</name>